<organism evidence="1 2">
    <name type="scientific">Caenorhabditis elegans</name>
    <dbReference type="NCBI Taxonomy" id="6239"/>
    <lineage>
        <taxon>Eukaryota</taxon>
        <taxon>Metazoa</taxon>
        <taxon>Ecdysozoa</taxon>
        <taxon>Nematoda</taxon>
        <taxon>Chromadorea</taxon>
        <taxon>Rhabditida</taxon>
        <taxon>Rhabditina</taxon>
        <taxon>Rhabditomorpha</taxon>
        <taxon>Rhabditoidea</taxon>
        <taxon>Rhabditidae</taxon>
        <taxon>Peloderinae</taxon>
        <taxon>Caenorhabditis</taxon>
    </lineage>
</organism>
<evidence type="ECO:0000313" key="3">
    <source>
        <dbReference type="WormBase" id="R05G9.1"/>
    </source>
</evidence>
<keyword evidence="2" id="KW-1185">Reference proteome</keyword>
<dbReference type="EMBL" id="BX284602">
    <property type="protein sequence ID" value="CCD73230.2"/>
    <property type="molecule type" value="Genomic_DNA"/>
</dbReference>
<evidence type="ECO:0000313" key="1">
    <source>
        <dbReference type="EMBL" id="CCD73230.2"/>
    </source>
</evidence>
<dbReference type="UCSC" id="R05G9.1">
    <property type="organism name" value="c. elegans"/>
</dbReference>
<gene>
    <name evidence="1" type="ORF">CELE_R05G9.1</name>
    <name evidence="1 3" type="ORF">R05G9.1</name>
</gene>
<dbReference type="HOGENOM" id="CLU_1385294_0_0_1"/>
<sequence>MPLKAVPLLGRKLCFCPLKPHPQQVGRLLERCRREKICGGERRIQDCWRQTFGKCGDDYSV</sequence>
<dbReference type="SMR" id="Q966H0"/>
<accession>Q966H0</accession>
<dbReference type="PaxDb" id="6239-R05G9.1"/>
<dbReference type="AlphaFoldDB" id="Q966H0"/>
<proteinExistence type="predicted"/>
<dbReference type="InParanoid" id="Q966H0"/>
<name>Q966H0_CAEEL</name>
<protein>
    <submittedName>
        <fullName evidence="1">Uncharacterized protein</fullName>
    </submittedName>
</protein>
<reference evidence="1 2" key="1">
    <citation type="journal article" date="1998" name="Science">
        <title>Genome sequence of the nematode C. elegans: a platform for investigating biology.</title>
        <authorList>
            <consortium name="The C. elegans sequencing consortium"/>
            <person name="Sulson J.E."/>
            <person name="Waterston R."/>
        </authorList>
    </citation>
    <scope>NUCLEOTIDE SEQUENCE [LARGE SCALE GENOMIC DNA]</scope>
    <source>
        <strain evidence="1 2">Bristol N2</strain>
    </source>
</reference>
<dbReference type="Proteomes" id="UP000001940">
    <property type="component" value="Chromosome II"/>
</dbReference>
<dbReference type="AGR" id="WB:WBGene00019903"/>
<evidence type="ECO:0000313" key="2">
    <source>
        <dbReference type="Proteomes" id="UP000001940"/>
    </source>
</evidence>
<dbReference type="WormBase" id="R05G9.1">
    <property type="protein sequence ID" value="CE52079"/>
    <property type="gene ID" value="WBGene00019903"/>
</dbReference>
<dbReference type="Bgee" id="WBGene00019903">
    <property type="expression patterns" value="Expressed in larva and 2 other cell types or tissues"/>
</dbReference>